<proteinExistence type="predicted"/>
<dbReference type="EMBL" id="CM042890">
    <property type="protein sequence ID" value="KAI4312790.1"/>
    <property type="molecule type" value="Genomic_DNA"/>
</dbReference>
<name>A0ACB9LMR3_9MYRT</name>
<organism evidence="1 2">
    <name type="scientific">Melastoma candidum</name>
    <dbReference type="NCBI Taxonomy" id="119954"/>
    <lineage>
        <taxon>Eukaryota</taxon>
        <taxon>Viridiplantae</taxon>
        <taxon>Streptophyta</taxon>
        <taxon>Embryophyta</taxon>
        <taxon>Tracheophyta</taxon>
        <taxon>Spermatophyta</taxon>
        <taxon>Magnoliopsida</taxon>
        <taxon>eudicotyledons</taxon>
        <taxon>Gunneridae</taxon>
        <taxon>Pentapetalae</taxon>
        <taxon>rosids</taxon>
        <taxon>malvids</taxon>
        <taxon>Myrtales</taxon>
        <taxon>Melastomataceae</taxon>
        <taxon>Melastomatoideae</taxon>
        <taxon>Melastomateae</taxon>
        <taxon>Melastoma</taxon>
    </lineage>
</organism>
<accession>A0ACB9LMR3</accession>
<keyword evidence="2" id="KW-1185">Reference proteome</keyword>
<evidence type="ECO:0000313" key="2">
    <source>
        <dbReference type="Proteomes" id="UP001057402"/>
    </source>
</evidence>
<protein>
    <submittedName>
        <fullName evidence="1">Uncharacterized protein</fullName>
    </submittedName>
</protein>
<evidence type="ECO:0000313" key="1">
    <source>
        <dbReference type="EMBL" id="KAI4312790.1"/>
    </source>
</evidence>
<gene>
    <name evidence="1" type="ORF">MLD38_037582</name>
</gene>
<sequence>MSVDIQRITDLMWYLNIVWMLSIQITLAIYVFHMNLGLGSLAALGATLVVMLCNIPLTTIQKRYQSNIMEAKYDCMRTTSEVLRDMKTIKLQAWDDQFLGKLESLREEYNQIWKSLRLAAFSAFIFWGSPTFIYVVTFSACMVMNIELTFDAAPPPSLT</sequence>
<dbReference type="Proteomes" id="UP001057402">
    <property type="component" value="Chromosome 11"/>
</dbReference>
<reference evidence="2" key="1">
    <citation type="journal article" date="2023" name="Front. Plant Sci.">
        <title>Chromosomal-level genome assembly of Melastoma candidum provides insights into trichome evolution.</title>
        <authorList>
            <person name="Zhong Y."/>
            <person name="Wu W."/>
            <person name="Sun C."/>
            <person name="Zou P."/>
            <person name="Liu Y."/>
            <person name="Dai S."/>
            <person name="Zhou R."/>
        </authorList>
    </citation>
    <scope>NUCLEOTIDE SEQUENCE [LARGE SCALE GENOMIC DNA]</scope>
</reference>
<comment type="caution">
    <text evidence="1">The sequence shown here is derived from an EMBL/GenBank/DDBJ whole genome shotgun (WGS) entry which is preliminary data.</text>
</comment>